<dbReference type="InterPro" id="IPR000242">
    <property type="entry name" value="PTP_cat"/>
</dbReference>
<dbReference type="InterPro" id="IPR000387">
    <property type="entry name" value="Tyr_Pase_dom"/>
</dbReference>
<dbReference type="PANTHER" id="PTHR19134:SF449">
    <property type="entry name" value="TYROSINE-PROTEIN PHOSPHATASE 1"/>
    <property type="match status" value="1"/>
</dbReference>
<dbReference type="PROSITE" id="PS00383">
    <property type="entry name" value="TYR_PHOSPHATASE_1"/>
    <property type="match status" value="1"/>
</dbReference>
<dbReference type="PROSITE" id="PS50056">
    <property type="entry name" value="TYR_PHOSPHATASE_2"/>
    <property type="match status" value="1"/>
</dbReference>
<feature type="domain" description="Tyrosine-protein phosphatase" evidence="3">
    <location>
        <begin position="85"/>
        <end position="379"/>
    </location>
</feature>
<dbReference type="SMART" id="SM00194">
    <property type="entry name" value="PTPc"/>
    <property type="match status" value="1"/>
</dbReference>
<dbReference type="SUPFAM" id="SSF52799">
    <property type="entry name" value="(Phosphotyrosine protein) phosphatases II"/>
    <property type="match status" value="1"/>
</dbReference>
<sequence length="379" mass="42166">MSSPPVPLWLQRAYNQDHINNVWRILSDRERSRIRARSSSASRYYHSDSESESNRPPAAYPACLSNGHPKENTTDYYSTANGCSPRNHICNRFSDIQPYDRTRVDPGGRYFNANWVRELAGGRWTIATQAPLPNTAHEFLSLIAGIHSPLSPPGESNLKFTRVRTAVQLTQNFESGRRKADPYFPHEPGEYRIIHSFQEMSGLPPLKVTLVKSEFIESAHCLASTVSVASIVAGTPNPSVLIRHLLYGAWPDNGIPEPKDRASLLNFIRLVDRTNKDLCGLEATADAEPPVMVHCSAGVGRTGSFIALCSLLRSNGLLSQPNSHPAERVTVRPLLPQSPLGPLPDSICWDGVCQEIDSLREQRPGMVQRPEQAHLCMRF</sequence>
<dbReference type="SMART" id="SM00404">
    <property type="entry name" value="PTPc_motif"/>
    <property type="match status" value="1"/>
</dbReference>
<dbReference type="AlphaFoldDB" id="A0AAD4MCQ4"/>
<dbReference type="InterPro" id="IPR003595">
    <property type="entry name" value="Tyr_Pase_cat"/>
</dbReference>
<dbReference type="PRINTS" id="PR00700">
    <property type="entry name" value="PRTYPHPHTASE"/>
</dbReference>
<dbReference type="EMBL" id="WTXG01000001">
    <property type="protein sequence ID" value="KAI0307630.1"/>
    <property type="molecule type" value="Genomic_DNA"/>
</dbReference>
<evidence type="ECO:0000256" key="1">
    <source>
        <dbReference type="ARBA" id="ARBA00009649"/>
    </source>
</evidence>
<feature type="region of interest" description="Disordered" evidence="2">
    <location>
        <begin position="37"/>
        <end position="66"/>
    </location>
</feature>
<dbReference type="Proteomes" id="UP001203297">
    <property type="component" value="Unassembled WGS sequence"/>
</dbReference>
<name>A0AAD4MCQ4_9AGAM</name>
<dbReference type="CDD" id="cd00047">
    <property type="entry name" value="PTPc"/>
    <property type="match status" value="1"/>
</dbReference>
<proteinExistence type="inferred from homology"/>
<organism evidence="5 6">
    <name type="scientific">Multifurca ochricompacta</name>
    <dbReference type="NCBI Taxonomy" id="376703"/>
    <lineage>
        <taxon>Eukaryota</taxon>
        <taxon>Fungi</taxon>
        <taxon>Dikarya</taxon>
        <taxon>Basidiomycota</taxon>
        <taxon>Agaricomycotina</taxon>
        <taxon>Agaricomycetes</taxon>
        <taxon>Russulales</taxon>
        <taxon>Russulaceae</taxon>
        <taxon>Multifurca</taxon>
    </lineage>
</organism>
<protein>
    <submittedName>
        <fullName evidence="5">Phosphatases II</fullName>
    </submittedName>
</protein>
<dbReference type="Gene3D" id="3.90.190.10">
    <property type="entry name" value="Protein tyrosine phosphatase superfamily"/>
    <property type="match status" value="1"/>
</dbReference>
<dbReference type="InterPro" id="IPR016130">
    <property type="entry name" value="Tyr_Pase_AS"/>
</dbReference>
<reference evidence="5" key="1">
    <citation type="journal article" date="2022" name="New Phytol.">
        <title>Evolutionary transition to the ectomycorrhizal habit in the genomes of a hyperdiverse lineage of mushroom-forming fungi.</title>
        <authorList>
            <person name="Looney B."/>
            <person name="Miyauchi S."/>
            <person name="Morin E."/>
            <person name="Drula E."/>
            <person name="Courty P.E."/>
            <person name="Kohler A."/>
            <person name="Kuo A."/>
            <person name="LaButti K."/>
            <person name="Pangilinan J."/>
            <person name="Lipzen A."/>
            <person name="Riley R."/>
            <person name="Andreopoulos W."/>
            <person name="He G."/>
            <person name="Johnson J."/>
            <person name="Nolan M."/>
            <person name="Tritt A."/>
            <person name="Barry K.W."/>
            <person name="Grigoriev I.V."/>
            <person name="Nagy L.G."/>
            <person name="Hibbett D."/>
            <person name="Henrissat B."/>
            <person name="Matheny P.B."/>
            <person name="Labbe J."/>
            <person name="Martin F.M."/>
        </authorList>
    </citation>
    <scope>NUCLEOTIDE SEQUENCE</scope>
    <source>
        <strain evidence="5">BPL690</strain>
    </source>
</reference>
<dbReference type="PANTHER" id="PTHR19134">
    <property type="entry name" value="RECEPTOR-TYPE TYROSINE-PROTEIN PHOSPHATASE"/>
    <property type="match status" value="1"/>
</dbReference>
<dbReference type="PROSITE" id="PS50055">
    <property type="entry name" value="TYR_PHOSPHATASE_PTP"/>
    <property type="match status" value="1"/>
</dbReference>
<evidence type="ECO:0000256" key="2">
    <source>
        <dbReference type="SAM" id="MobiDB-lite"/>
    </source>
</evidence>
<evidence type="ECO:0000259" key="3">
    <source>
        <dbReference type="PROSITE" id="PS50055"/>
    </source>
</evidence>
<comment type="similarity">
    <text evidence="1">Belongs to the protein-tyrosine phosphatase family. Non-receptor class subfamily.</text>
</comment>
<feature type="domain" description="Tyrosine specific protein phosphatases" evidence="4">
    <location>
        <begin position="265"/>
        <end position="374"/>
    </location>
</feature>
<evidence type="ECO:0000259" key="4">
    <source>
        <dbReference type="PROSITE" id="PS50056"/>
    </source>
</evidence>
<gene>
    <name evidence="5" type="ORF">B0F90DRAFT_37863</name>
</gene>
<evidence type="ECO:0000313" key="5">
    <source>
        <dbReference type="EMBL" id="KAI0307630.1"/>
    </source>
</evidence>
<dbReference type="Pfam" id="PF00102">
    <property type="entry name" value="Y_phosphatase"/>
    <property type="match status" value="2"/>
</dbReference>
<dbReference type="GO" id="GO:0004725">
    <property type="term" value="F:protein tyrosine phosphatase activity"/>
    <property type="evidence" value="ECO:0007669"/>
    <property type="project" value="InterPro"/>
</dbReference>
<comment type="caution">
    <text evidence="5">The sequence shown here is derived from an EMBL/GenBank/DDBJ whole genome shotgun (WGS) entry which is preliminary data.</text>
</comment>
<dbReference type="InterPro" id="IPR029021">
    <property type="entry name" value="Prot-tyrosine_phosphatase-like"/>
</dbReference>
<dbReference type="InterPro" id="IPR050348">
    <property type="entry name" value="Protein-Tyr_Phosphatase"/>
</dbReference>
<keyword evidence="6" id="KW-1185">Reference proteome</keyword>
<evidence type="ECO:0000313" key="6">
    <source>
        <dbReference type="Proteomes" id="UP001203297"/>
    </source>
</evidence>
<accession>A0AAD4MCQ4</accession>